<keyword evidence="1" id="KW-0732">Signal</keyword>
<feature type="signal peptide" evidence="1">
    <location>
        <begin position="1"/>
        <end position="22"/>
    </location>
</feature>
<gene>
    <name evidence="2" type="ORF">FGG15_17165</name>
</gene>
<dbReference type="EMBL" id="VCNI01000003">
    <property type="protein sequence ID" value="TMU50953.1"/>
    <property type="molecule type" value="Genomic_DNA"/>
</dbReference>
<keyword evidence="3" id="KW-1185">Reference proteome</keyword>
<evidence type="ECO:0000313" key="2">
    <source>
        <dbReference type="EMBL" id="TMU50953.1"/>
    </source>
</evidence>
<dbReference type="Proteomes" id="UP000751614">
    <property type="component" value="Unassembled WGS sequence"/>
</dbReference>
<organism evidence="2 3">
    <name type="scientific">Flagellimonas algicola</name>
    <dbReference type="NCBI Taxonomy" id="2583815"/>
    <lineage>
        <taxon>Bacteria</taxon>
        <taxon>Pseudomonadati</taxon>
        <taxon>Bacteroidota</taxon>
        <taxon>Flavobacteriia</taxon>
        <taxon>Flavobacteriales</taxon>
        <taxon>Flavobacteriaceae</taxon>
        <taxon>Flagellimonas</taxon>
    </lineage>
</organism>
<evidence type="ECO:0008006" key="4">
    <source>
        <dbReference type="Google" id="ProtNLM"/>
    </source>
</evidence>
<proteinExistence type="predicted"/>
<name>A0ABY2WH88_9FLAO</name>
<dbReference type="RefSeq" id="WP_138838622.1">
    <property type="nucleotide sequence ID" value="NZ_VCNI01000003.1"/>
</dbReference>
<reference evidence="2 3" key="1">
    <citation type="submission" date="2019-05" db="EMBL/GenBank/DDBJ databases">
        <title>Flagellimonas sp. AsT0115, sp. nov., isolated from a marine red algae, Asparagopsis taxiformis.</title>
        <authorList>
            <person name="Kim J."/>
            <person name="Jeong S.E."/>
            <person name="Jeon C.O."/>
        </authorList>
    </citation>
    <scope>NUCLEOTIDE SEQUENCE [LARGE SCALE GENOMIC DNA]</scope>
    <source>
        <strain evidence="2 3">AsT0115</strain>
    </source>
</reference>
<comment type="caution">
    <text evidence="2">The sequence shown here is derived from an EMBL/GenBank/DDBJ whole genome shotgun (WGS) entry which is preliminary data.</text>
</comment>
<evidence type="ECO:0000256" key="1">
    <source>
        <dbReference type="SAM" id="SignalP"/>
    </source>
</evidence>
<feature type="chain" id="PRO_5045188554" description="Lipoprotein" evidence="1">
    <location>
        <begin position="23"/>
        <end position="240"/>
    </location>
</feature>
<accession>A0ABY2WH88</accession>
<evidence type="ECO:0000313" key="3">
    <source>
        <dbReference type="Proteomes" id="UP000751614"/>
    </source>
</evidence>
<dbReference type="PROSITE" id="PS51257">
    <property type="entry name" value="PROKAR_LIPOPROTEIN"/>
    <property type="match status" value="1"/>
</dbReference>
<sequence>MKAKTLYLLGLLLMGNMFTSCGQQTPYNNEDFKIQDVQVTHQEELGVTIWEIKVEGSAGNTVPQKLGQLDGAPVLGYVFPTTLKPEFVGFGKADGILALALTSHPDFDDTPLWDENGDANLNNDGVIWHPHWVVLVDDKRVAGGLSVKQFKKADETVVLPPTNPGMPMYMDSPGYPVVTKDHQIKVVVPDYRIQHQTEFNYDGVSAFMKVNTSNEDLPMLGVYEVYGIRSGDLSLPYTVK</sequence>
<protein>
    <recommendedName>
        <fullName evidence="4">Lipoprotein</fullName>
    </recommendedName>
</protein>